<accession>A0ABS6V8M4</accession>
<dbReference type="PANTHER" id="PTHR30349">
    <property type="entry name" value="PHAGE INTEGRASE-RELATED"/>
    <property type="match status" value="1"/>
</dbReference>
<feature type="active site" evidence="7">
    <location>
        <position position="364"/>
    </location>
</feature>
<comment type="function">
    <text evidence="7">Site-specific tyrosine recombinase, which acts by catalyzing the cutting and rejoining of the recombining DNA molecules. The XerC-XerD complex is essential to convert dimers of the bacterial chromosome into monomers to permit their segregation at cell division. It also contributes to the segregational stability of plasmids.</text>
</comment>
<feature type="region of interest" description="Disordered" evidence="9">
    <location>
        <begin position="1"/>
        <end position="32"/>
    </location>
</feature>
<feature type="active site" evidence="7">
    <location>
        <position position="274"/>
    </location>
</feature>
<evidence type="ECO:0000259" key="11">
    <source>
        <dbReference type="PROSITE" id="PS51900"/>
    </source>
</evidence>
<dbReference type="PROSITE" id="PS51900">
    <property type="entry name" value="CB"/>
    <property type="match status" value="1"/>
</dbReference>
<feature type="domain" description="Core-binding (CB)" evidence="11">
    <location>
        <begin position="105"/>
        <end position="185"/>
    </location>
</feature>
<proteinExistence type="inferred from homology"/>
<gene>
    <name evidence="7" type="primary">xerC</name>
    <name evidence="12" type="ORF">KTQ36_09395</name>
</gene>
<dbReference type="InterPro" id="IPR044068">
    <property type="entry name" value="CB"/>
</dbReference>
<comment type="subunit">
    <text evidence="7">Forms a cyclic heterotetrameric complex composed of two molecules of XerC and two molecules of XerD.</text>
</comment>
<dbReference type="HAMAP" id="MF_01808">
    <property type="entry name" value="Recomb_XerC_XerD"/>
    <property type="match status" value="1"/>
</dbReference>
<comment type="similarity">
    <text evidence="7">Belongs to the 'phage' integrase family. XerC subfamily.</text>
</comment>
<dbReference type="InterPro" id="IPR002104">
    <property type="entry name" value="Integrase_catalytic"/>
</dbReference>
<evidence type="ECO:0000256" key="8">
    <source>
        <dbReference type="PROSITE-ProRule" id="PRU01248"/>
    </source>
</evidence>
<evidence type="ECO:0000256" key="4">
    <source>
        <dbReference type="ARBA" id="ARBA00022829"/>
    </source>
</evidence>
<comment type="caution">
    <text evidence="12">The sequence shown here is derived from an EMBL/GenBank/DDBJ whole genome shotgun (WGS) entry which is preliminary data.</text>
</comment>
<evidence type="ECO:0000256" key="6">
    <source>
        <dbReference type="ARBA" id="ARBA00023306"/>
    </source>
</evidence>
<keyword evidence="3 7" id="KW-0132">Cell division</keyword>
<dbReference type="InterPro" id="IPR050090">
    <property type="entry name" value="Tyrosine_recombinase_XerCD"/>
</dbReference>
<evidence type="ECO:0000313" key="12">
    <source>
        <dbReference type="EMBL" id="MBW0145507.1"/>
    </source>
</evidence>
<dbReference type="NCBIfam" id="NF001399">
    <property type="entry name" value="PRK00283.1"/>
    <property type="match status" value="1"/>
</dbReference>
<dbReference type="InterPro" id="IPR004107">
    <property type="entry name" value="Integrase_SAM-like_N"/>
</dbReference>
<evidence type="ECO:0000256" key="5">
    <source>
        <dbReference type="ARBA" id="ARBA00022908"/>
    </source>
</evidence>
<dbReference type="Proteomes" id="UP000698028">
    <property type="component" value="Unassembled WGS sequence"/>
</dbReference>
<evidence type="ECO:0000256" key="2">
    <source>
        <dbReference type="ARBA" id="ARBA00022490"/>
    </source>
</evidence>
<sequence>MALASSHGRARRDGSDGRANDGRVQRHAQHRLVERNQIYSRHYRSRRARRGGHGDADCCGRDAGRRAAFDFAASPLSSAARPSRDRPGLFRPHDRGGGAGAGVTGEDAALVDRFCDMLAAEAGAARNTLLAYRSDLAKAREALGSPLGEASDEQLKHLGEAWSDLAPSTVARRAAALRRFYAFLFEEGIRSDDPSAVLPKPKQQRPLPRILDPHEVERMLEAAEERAASDRPLALRNLALIELLYGSGLRASELVTLPKTALRRGEPFLILAGKGGKERLVPVSERAHEAVRRWIEVHPGGRWLFPGGKVHLSRVRLFQLVREMAADAGIAPDRVSPHVLRHAFATHLLSGGADLRALQALLGHSDIATTQIYTHVDASRLVELVNARHPLARSRD</sequence>
<dbReference type="InterPro" id="IPR023009">
    <property type="entry name" value="Tyrosine_recombinase_XerC/XerD"/>
</dbReference>
<evidence type="ECO:0000313" key="13">
    <source>
        <dbReference type="Proteomes" id="UP000698028"/>
    </source>
</evidence>
<feature type="domain" description="Tyr recombinase" evidence="10">
    <location>
        <begin position="206"/>
        <end position="386"/>
    </location>
</feature>
<keyword evidence="6 7" id="KW-0131">Cell cycle</keyword>
<feature type="region of interest" description="Disordered" evidence="9">
    <location>
        <begin position="75"/>
        <end position="102"/>
    </location>
</feature>
<dbReference type="EMBL" id="JAHVAH010000001">
    <property type="protein sequence ID" value="MBW0145507.1"/>
    <property type="molecule type" value="Genomic_DNA"/>
</dbReference>
<feature type="compositionally biased region" description="Basic and acidic residues" evidence="9">
    <location>
        <begin position="11"/>
        <end position="24"/>
    </location>
</feature>
<keyword evidence="7 8" id="KW-0238">DNA-binding</keyword>
<keyword evidence="5 7" id="KW-0229">DNA integration</keyword>
<evidence type="ECO:0000256" key="3">
    <source>
        <dbReference type="ARBA" id="ARBA00022618"/>
    </source>
</evidence>
<keyword evidence="13" id="KW-1185">Reference proteome</keyword>
<evidence type="ECO:0000256" key="7">
    <source>
        <dbReference type="HAMAP-Rule" id="MF_01808"/>
    </source>
</evidence>
<feature type="compositionally biased region" description="Basic and acidic residues" evidence="9">
    <location>
        <begin position="82"/>
        <end position="96"/>
    </location>
</feature>
<comment type="subcellular location">
    <subcellularLocation>
        <location evidence="1 7">Cytoplasm</location>
    </subcellularLocation>
</comment>
<feature type="active site" evidence="7">
    <location>
        <position position="341"/>
    </location>
</feature>
<dbReference type="PROSITE" id="PS51898">
    <property type="entry name" value="TYR_RECOMBINASE"/>
    <property type="match status" value="1"/>
</dbReference>
<evidence type="ECO:0000256" key="1">
    <source>
        <dbReference type="ARBA" id="ARBA00004496"/>
    </source>
</evidence>
<keyword evidence="2 7" id="KW-0963">Cytoplasm</keyword>
<reference evidence="12 13" key="1">
    <citation type="submission" date="2021-07" db="EMBL/GenBank/DDBJ databases">
        <title>The draft genome sequence of Sphingomicrobium sp. B8.</title>
        <authorList>
            <person name="Mu L."/>
        </authorList>
    </citation>
    <scope>NUCLEOTIDE SEQUENCE [LARGE SCALE GENOMIC DNA]</scope>
    <source>
        <strain evidence="12 13">B8</strain>
    </source>
</reference>
<dbReference type="PANTHER" id="PTHR30349:SF90">
    <property type="entry name" value="TYROSINE RECOMBINASE XERD"/>
    <property type="match status" value="1"/>
</dbReference>
<keyword evidence="7" id="KW-0233">DNA recombination</keyword>
<evidence type="ECO:0000259" key="10">
    <source>
        <dbReference type="PROSITE" id="PS51898"/>
    </source>
</evidence>
<dbReference type="Pfam" id="PF00589">
    <property type="entry name" value="Phage_integrase"/>
    <property type="match status" value="1"/>
</dbReference>
<keyword evidence="4 7" id="KW-0159">Chromosome partition</keyword>
<evidence type="ECO:0000256" key="9">
    <source>
        <dbReference type="SAM" id="MobiDB-lite"/>
    </source>
</evidence>
<protein>
    <recommendedName>
        <fullName evidence="7">Tyrosine recombinase XerC</fullName>
    </recommendedName>
</protein>
<name>A0ABS6V8M4_9SPHN</name>
<dbReference type="Pfam" id="PF02899">
    <property type="entry name" value="Phage_int_SAM_1"/>
    <property type="match status" value="1"/>
</dbReference>
<feature type="active site" evidence="7">
    <location>
        <position position="250"/>
    </location>
</feature>
<feature type="active site" evidence="7">
    <location>
        <position position="338"/>
    </location>
</feature>
<feature type="active site" description="O-(3'-phospho-DNA)-tyrosine intermediate" evidence="7">
    <location>
        <position position="373"/>
    </location>
</feature>
<organism evidence="12 13">
    <name type="scientific">Sphingomicrobium clamense</name>
    <dbReference type="NCBI Taxonomy" id="2851013"/>
    <lineage>
        <taxon>Bacteria</taxon>
        <taxon>Pseudomonadati</taxon>
        <taxon>Pseudomonadota</taxon>
        <taxon>Alphaproteobacteria</taxon>
        <taxon>Sphingomonadales</taxon>
        <taxon>Sphingomonadaceae</taxon>
        <taxon>Sphingomicrobium</taxon>
    </lineage>
</organism>